<dbReference type="InterPro" id="IPR011701">
    <property type="entry name" value="MFS"/>
</dbReference>
<feature type="domain" description="Major facilitator superfamily (MFS) profile" evidence="8">
    <location>
        <begin position="9"/>
        <end position="398"/>
    </location>
</feature>
<reference evidence="9 10" key="1">
    <citation type="submission" date="2019-09" db="EMBL/GenBank/DDBJ databases">
        <title>Draft genome sequence of Ginsengibacter sp. BR5-29.</title>
        <authorList>
            <person name="Im W.-T."/>
        </authorList>
    </citation>
    <scope>NUCLEOTIDE SEQUENCE [LARGE SCALE GENOMIC DNA]</scope>
    <source>
        <strain evidence="9 10">BR5-29</strain>
    </source>
</reference>
<comment type="caution">
    <text evidence="9">The sequence shown here is derived from an EMBL/GenBank/DDBJ whole genome shotgun (WGS) entry which is preliminary data.</text>
</comment>
<keyword evidence="5 7" id="KW-1133">Transmembrane helix</keyword>
<feature type="transmembrane region" description="Helical" evidence="7">
    <location>
        <begin position="136"/>
        <end position="155"/>
    </location>
</feature>
<feature type="transmembrane region" description="Helical" evidence="7">
    <location>
        <begin position="99"/>
        <end position="124"/>
    </location>
</feature>
<feature type="transmembrane region" description="Helical" evidence="7">
    <location>
        <begin position="328"/>
        <end position="350"/>
    </location>
</feature>
<dbReference type="Proteomes" id="UP000326903">
    <property type="component" value="Unassembled WGS sequence"/>
</dbReference>
<keyword evidence="4 7" id="KW-0812">Transmembrane</keyword>
<feature type="transmembrane region" description="Helical" evidence="7">
    <location>
        <begin position="376"/>
        <end position="395"/>
    </location>
</feature>
<accession>A0A5J5ILL3</accession>
<feature type="transmembrane region" description="Helical" evidence="7">
    <location>
        <begin position="75"/>
        <end position="93"/>
    </location>
</feature>
<dbReference type="InterPro" id="IPR036259">
    <property type="entry name" value="MFS_trans_sf"/>
</dbReference>
<evidence type="ECO:0000256" key="2">
    <source>
        <dbReference type="ARBA" id="ARBA00008335"/>
    </source>
</evidence>
<dbReference type="EMBL" id="VYQF01000001">
    <property type="protein sequence ID" value="KAA9040967.1"/>
    <property type="molecule type" value="Genomic_DNA"/>
</dbReference>
<dbReference type="SUPFAM" id="SSF103473">
    <property type="entry name" value="MFS general substrate transporter"/>
    <property type="match status" value="1"/>
</dbReference>
<organism evidence="9 10">
    <name type="scientific">Ginsengibacter hankyongi</name>
    <dbReference type="NCBI Taxonomy" id="2607284"/>
    <lineage>
        <taxon>Bacteria</taxon>
        <taxon>Pseudomonadati</taxon>
        <taxon>Bacteroidota</taxon>
        <taxon>Chitinophagia</taxon>
        <taxon>Chitinophagales</taxon>
        <taxon>Chitinophagaceae</taxon>
        <taxon>Ginsengibacter</taxon>
    </lineage>
</organism>
<evidence type="ECO:0000256" key="3">
    <source>
        <dbReference type="ARBA" id="ARBA00022448"/>
    </source>
</evidence>
<dbReference type="InterPro" id="IPR020846">
    <property type="entry name" value="MFS_dom"/>
</dbReference>
<feature type="transmembrane region" description="Helical" evidence="7">
    <location>
        <begin position="295"/>
        <end position="316"/>
    </location>
</feature>
<feature type="transmembrane region" description="Helical" evidence="7">
    <location>
        <begin position="269"/>
        <end position="289"/>
    </location>
</feature>
<evidence type="ECO:0000259" key="8">
    <source>
        <dbReference type="PROSITE" id="PS50850"/>
    </source>
</evidence>
<evidence type="ECO:0000256" key="5">
    <source>
        <dbReference type="ARBA" id="ARBA00022989"/>
    </source>
</evidence>
<protein>
    <submittedName>
        <fullName evidence="9">MFS transporter</fullName>
    </submittedName>
</protein>
<dbReference type="GO" id="GO:0022857">
    <property type="term" value="F:transmembrane transporter activity"/>
    <property type="evidence" value="ECO:0007669"/>
    <property type="project" value="InterPro"/>
</dbReference>
<name>A0A5J5ILL3_9BACT</name>
<feature type="transmembrane region" description="Helical" evidence="7">
    <location>
        <begin position="228"/>
        <end position="248"/>
    </location>
</feature>
<evidence type="ECO:0000313" key="10">
    <source>
        <dbReference type="Proteomes" id="UP000326903"/>
    </source>
</evidence>
<evidence type="ECO:0000313" key="9">
    <source>
        <dbReference type="EMBL" id="KAA9040967.1"/>
    </source>
</evidence>
<dbReference type="RefSeq" id="WP_150413056.1">
    <property type="nucleotide sequence ID" value="NZ_VYQF01000001.1"/>
</dbReference>
<comment type="similarity">
    <text evidence="2">Belongs to the major facilitator superfamily.</text>
</comment>
<evidence type="ECO:0000256" key="4">
    <source>
        <dbReference type="ARBA" id="ARBA00022692"/>
    </source>
</evidence>
<evidence type="ECO:0000256" key="6">
    <source>
        <dbReference type="ARBA" id="ARBA00023136"/>
    </source>
</evidence>
<feature type="transmembrane region" description="Helical" evidence="7">
    <location>
        <begin position="201"/>
        <end position="222"/>
    </location>
</feature>
<keyword evidence="10" id="KW-1185">Reference proteome</keyword>
<gene>
    <name evidence="9" type="ORF">FW778_02705</name>
</gene>
<dbReference type="Gene3D" id="1.20.1250.20">
    <property type="entry name" value="MFS general substrate transporter like domains"/>
    <property type="match status" value="2"/>
</dbReference>
<dbReference type="PROSITE" id="PS50850">
    <property type="entry name" value="MFS"/>
    <property type="match status" value="1"/>
</dbReference>
<dbReference type="GO" id="GO:0016020">
    <property type="term" value="C:membrane"/>
    <property type="evidence" value="ECO:0007669"/>
    <property type="project" value="TreeGrafter"/>
</dbReference>
<evidence type="ECO:0000256" key="1">
    <source>
        <dbReference type="ARBA" id="ARBA00004127"/>
    </source>
</evidence>
<dbReference type="GO" id="GO:0012505">
    <property type="term" value="C:endomembrane system"/>
    <property type="evidence" value="ECO:0007669"/>
    <property type="project" value="UniProtKB-SubCell"/>
</dbReference>
<comment type="subcellular location">
    <subcellularLocation>
        <location evidence="1">Endomembrane system</location>
        <topology evidence="1">Multi-pass membrane protein</topology>
    </subcellularLocation>
</comment>
<feature type="transmembrane region" description="Helical" evidence="7">
    <location>
        <begin position="44"/>
        <end position="63"/>
    </location>
</feature>
<dbReference type="InterPro" id="IPR051788">
    <property type="entry name" value="MFS_Transporter"/>
</dbReference>
<feature type="transmembrane region" description="Helical" evidence="7">
    <location>
        <begin position="161"/>
        <end position="181"/>
    </location>
</feature>
<dbReference type="Pfam" id="PF07690">
    <property type="entry name" value="MFS_1"/>
    <property type="match status" value="1"/>
</dbReference>
<evidence type="ECO:0000256" key="7">
    <source>
        <dbReference type="SAM" id="Phobius"/>
    </source>
</evidence>
<sequence length="419" mass="45215">MNTINRKQLFLASRIALIVTAMTFAFRASLEGVWSTQFVLSKEQLGWIFSPAFWGFTLAMIFGGPLCDIIGMKRLLGFAFMGHVAGIVMYLIAKDATMLFIGTVCIGVGNGMVEAACNPLTVTLFPENKTTMLNRFHVWFPGGIVIGGLLSYVMIEKMHLDWRILIASLFIPAIIYGYLFLKLKFPQTERVTSGVSTKQMFSACIKPLFIIMVICMLMTGATELGTNTWIVALLQGANVSGILILVFINGLMALGRSFAGPVVHRLNPNGMLIFSSLFAGIGLILLSIVSGPAAFAAAFVFAVGVCFFWPTMLGFVSEYLPDTGALGLSIMGGAGMFSTSLIVPIMGHWYDNFHANAISSGANAAAADAIAGSNTFLKVAIMPAILLVVFTIIYFSRKNFYKKHHDDKAAAKGASEAIA</sequence>
<dbReference type="PANTHER" id="PTHR23514:SF3">
    <property type="entry name" value="BYPASS OF STOP CODON PROTEIN 6"/>
    <property type="match status" value="1"/>
</dbReference>
<dbReference type="AlphaFoldDB" id="A0A5J5ILL3"/>
<dbReference type="PANTHER" id="PTHR23514">
    <property type="entry name" value="BYPASS OF STOP CODON PROTEIN 6"/>
    <property type="match status" value="1"/>
</dbReference>
<keyword evidence="3" id="KW-0813">Transport</keyword>
<proteinExistence type="inferred from homology"/>
<keyword evidence="6 7" id="KW-0472">Membrane</keyword>